<evidence type="ECO:0000313" key="2">
    <source>
        <dbReference type="EMBL" id="EMC96476.1"/>
    </source>
</evidence>
<evidence type="ECO:0000313" key="3">
    <source>
        <dbReference type="Proteomes" id="UP000011761"/>
    </source>
</evidence>
<sequence>MNIAVGSANGQWSQPYSYGSHISQWFGSGSLDIINLTSSNQVPTPTLPTPSSTTLQHPGHTVSTAQHGSSQATAAPATGAVARSLISFNEPPPVHLFAQDPDKIRGSRLLNLARVYSNQQIRLLSNPGLVARNLRELQDNTVTRRLTLAIESHARKRGIDKALVRKWLDGERAANEVARNQNRVTQATRRRTLRAKQVRQFTSTPSGLPSTPQHCHPTTRQIVTSVPRESTPQSGTNSTPESTLGDISDGTADDTLERTPESSAVVEPDNNVLDQIEYVDEDKEVLTELFPFLIGS</sequence>
<dbReference type="EMBL" id="KB445555">
    <property type="protein sequence ID" value="EMC96476.1"/>
    <property type="molecule type" value="Genomic_DNA"/>
</dbReference>
<feature type="region of interest" description="Disordered" evidence="1">
    <location>
        <begin position="41"/>
        <end position="76"/>
    </location>
</feature>
<name>M2MII9_BAUPA</name>
<organism evidence="2 3">
    <name type="scientific">Baudoinia panamericana (strain UAMH 10762)</name>
    <name type="common">Angels' share fungus</name>
    <name type="synonym">Baudoinia compniacensis (strain UAMH 10762)</name>
    <dbReference type="NCBI Taxonomy" id="717646"/>
    <lineage>
        <taxon>Eukaryota</taxon>
        <taxon>Fungi</taxon>
        <taxon>Dikarya</taxon>
        <taxon>Ascomycota</taxon>
        <taxon>Pezizomycotina</taxon>
        <taxon>Dothideomycetes</taxon>
        <taxon>Dothideomycetidae</taxon>
        <taxon>Mycosphaerellales</taxon>
        <taxon>Teratosphaeriaceae</taxon>
        <taxon>Baudoinia</taxon>
    </lineage>
</organism>
<dbReference type="GeneID" id="19109319"/>
<feature type="compositionally biased region" description="Polar residues" evidence="1">
    <location>
        <begin position="199"/>
        <end position="242"/>
    </location>
</feature>
<keyword evidence="3" id="KW-1185">Reference proteome</keyword>
<feature type="compositionally biased region" description="Basic residues" evidence="1">
    <location>
        <begin position="188"/>
        <end position="197"/>
    </location>
</feature>
<gene>
    <name evidence="2" type="ORF">BAUCODRAFT_156634</name>
</gene>
<dbReference type="KEGG" id="bcom:BAUCODRAFT_156634"/>
<dbReference type="AlphaFoldDB" id="M2MII9"/>
<proteinExistence type="predicted"/>
<dbReference type="Proteomes" id="UP000011761">
    <property type="component" value="Unassembled WGS sequence"/>
</dbReference>
<accession>M2MII9</accession>
<evidence type="ECO:0000256" key="1">
    <source>
        <dbReference type="SAM" id="MobiDB-lite"/>
    </source>
</evidence>
<feature type="compositionally biased region" description="Polar residues" evidence="1">
    <location>
        <begin position="61"/>
        <end position="71"/>
    </location>
</feature>
<dbReference type="RefSeq" id="XP_007676533.1">
    <property type="nucleotide sequence ID" value="XM_007678343.1"/>
</dbReference>
<dbReference type="HOGENOM" id="CLU_940045_0_0_1"/>
<feature type="region of interest" description="Disordered" evidence="1">
    <location>
        <begin position="179"/>
        <end position="269"/>
    </location>
</feature>
<reference evidence="2 3" key="1">
    <citation type="journal article" date="2012" name="PLoS Pathog.">
        <title>Diverse lifestyles and strategies of plant pathogenesis encoded in the genomes of eighteen Dothideomycetes fungi.</title>
        <authorList>
            <person name="Ohm R.A."/>
            <person name="Feau N."/>
            <person name="Henrissat B."/>
            <person name="Schoch C.L."/>
            <person name="Horwitz B.A."/>
            <person name="Barry K.W."/>
            <person name="Condon B.J."/>
            <person name="Copeland A.C."/>
            <person name="Dhillon B."/>
            <person name="Glaser F."/>
            <person name="Hesse C.N."/>
            <person name="Kosti I."/>
            <person name="LaButti K."/>
            <person name="Lindquist E.A."/>
            <person name="Lucas S."/>
            <person name="Salamov A.A."/>
            <person name="Bradshaw R.E."/>
            <person name="Ciuffetti L."/>
            <person name="Hamelin R.C."/>
            <person name="Kema G.H.J."/>
            <person name="Lawrence C."/>
            <person name="Scott J.A."/>
            <person name="Spatafora J.W."/>
            <person name="Turgeon B.G."/>
            <person name="de Wit P.J.G.M."/>
            <person name="Zhong S."/>
            <person name="Goodwin S.B."/>
            <person name="Grigoriev I.V."/>
        </authorList>
    </citation>
    <scope>NUCLEOTIDE SEQUENCE [LARGE SCALE GENOMIC DNA]</scope>
    <source>
        <strain evidence="2 3">UAMH 10762</strain>
    </source>
</reference>
<protein>
    <submittedName>
        <fullName evidence="2">Uncharacterized protein</fullName>
    </submittedName>
</protein>